<proteinExistence type="predicted"/>
<evidence type="ECO:0000313" key="3">
    <source>
        <dbReference type="Proteomes" id="UP000026961"/>
    </source>
</evidence>
<keyword evidence="1" id="KW-0472">Membrane</keyword>
<dbReference type="Proteomes" id="UP000026961">
    <property type="component" value="Chromosome 8"/>
</dbReference>
<dbReference type="AlphaFoldDB" id="A0A0E0ATB6"/>
<keyword evidence="3" id="KW-1185">Reference proteome</keyword>
<dbReference type="EnsemblPlants" id="OGLUM08G09770.1">
    <property type="protein sequence ID" value="OGLUM08G09770.1"/>
    <property type="gene ID" value="OGLUM08G09770"/>
</dbReference>
<keyword evidence="1" id="KW-1133">Transmembrane helix</keyword>
<keyword evidence="1" id="KW-0812">Transmembrane</keyword>
<accession>A0A0E0ATB6</accession>
<reference evidence="2" key="1">
    <citation type="submission" date="2015-04" db="UniProtKB">
        <authorList>
            <consortium name="EnsemblPlants"/>
        </authorList>
    </citation>
    <scope>IDENTIFICATION</scope>
</reference>
<organism evidence="2">
    <name type="scientific">Oryza glumipatula</name>
    <dbReference type="NCBI Taxonomy" id="40148"/>
    <lineage>
        <taxon>Eukaryota</taxon>
        <taxon>Viridiplantae</taxon>
        <taxon>Streptophyta</taxon>
        <taxon>Embryophyta</taxon>
        <taxon>Tracheophyta</taxon>
        <taxon>Spermatophyta</taxon>
        <taxon>Magnoliopsida</taxon>
        <taxon>Liliopsida</taxon>
        <taxon>Poales</taxon>
        <taxon>Poaceae</taxon>
        <taxon>BOP clade</taxon>
        <taxon>Oryzoideae</taxon>
        <taxon>Oryzeae</taxon>
        <taxon>Oryzinae</taxon>
        <taxon>Oryza</taxon>
    </lineage>
</organism>
<dbReference type="Gramene" id="OGLUM08G09770.1">
    <property type="protein sequence ID" value="OGLUM08G09770.1"/>
    <property type="gene ID" value="OGLUM08G09770"/>
</dbReference>
<feature type="transmembrane region" description="Helical" evidence="1">
    <location>
        <begin position="127"/>
        <end position="149"/>
    </location>
</feature>
<reference evidence="2" key="2">
    <citation type="submission" date="2018-05" db="EMBL/GenBank/DDBJ databases">
        <title>OgluRS3 (Oryza glumaepatula Reference Sequence Version 3).</title>
        <authorList>
            <person name="Zhang J."/>
            <person name="Kudrna D."/>
            <person name="Lee S."/>
            <person name="Talag J."/>
            <person name="Welchert J."/>
            <person name="Wing R.A."/>
        </authorList>
    </citation>
    <scope>NUCLEOTIDE SEQUENCE [LARGE SCALE GENOMIC DNA]</scope>
</reference>
<protein>
    <submittedName>
        <fullName evidence="2">Uncharacterized protein</fullName>
    </submittedName>
</protein>
<name>A0A0E0ATB6_9ORYZ</name>
<evidence type="ECO:0000313" key="2">
    <source>
        <dbReference type="EnsemblPlants" id="OGLUM08G09770.1"/>
    </source>
</evidence>
<dbReference type="HOGENOM" id="CLU_088072_1_0_1"/>
<sequence length="197" mass="22017">MARAQSTETAKFAERRVVSTYSQHSSSTPIPSRVGPLDYQSAVMCNCRVKAARWISWSVDNPSRCLVSEEGEGRTCFGYPRREVEEKRTEVDAARKELEAPGKLSCDNAERIVVLKDSTNRLEKERCYLLVVVMACVFLMFALNNSFFWRCGPTEDFGIFFATATTLPSSAPSLDLAHDGLRSLTQGIIHLRRASSP</sequence>
<evidence type="ECO:0000256" key="1">
    <source>
        <dbReference type="SAM" id="Phobius"/>
    </source>
</evidence>